<proteinExistence type="predicted"/>
<dbReference type="SMART" id="SM00388">
    <property type="entry name" value="HisKA"/>
    <property type="match status" value="1"/>
</dbReference>
<dbReference type="InterPro" id="IPR001789">
    <property type="entry name" value="Sig_transdc_resp-reg_receiver"/>
</dbReference>
<keyword evidence="5 10" id="KW-0418">Kinase</keyword>
<dbReference type="SMART" id="SM00387">
    <property type="entry name" value="HATPase_c"/>
    <property type="match status" value="1"/>
</dbReference>
<dbReference type="Pfam" id="PF00512">
    <property type="entry name" value="HisKA"/>
    <property type="match status" value="1"/>
</dbReference>
<comment type="caution">
    <text evidence="10">The sequence shown here is derived from an EMBL/GenBank/DDBJ whole genome shotgun (WGS) entry which is preliminary data.</text>
</comment>
<keyword evidence="11" id="KW-1185">Reference proteome</keyword>
<dbReference type="PANTHER" id="PTHR43047">
    <property type="entry name" value="TWO-COMPONENT HISTIDINE PROTEIN KINASE"/>
    <property type="match status" value="1"/>
</dbReference>
<dbReference type="GO" id="GO:0005886">
    <property type="term" value="C:plasma membrane"/>
    <property type="evidence" value="ECO:0007669"/>
    <property type="project" value="TreeGrafter"/>
</dbReference>
<dbReference type="InterPro" id="IPR003594">
    <property type="entry name" value="HATPase_dom"/>
</dbReference>
<evidence type="ECO:0000256" key="3">
    <source>
        <dbReference type="ARBA" id="ARBA00022553"/>
    </source>
</evidence>
<sequence>MLSLKSIYQSIVNGSEEEETSKRIETVNLIAILCAIIVTIYGYWFYCVSNAIEILIPALLFCPAFLFVFALNKHRFHLAARILLQVVFSGIISYYGIVLGRLAFVELFAVFAINIILLTFQTNELKWMILCTVLHISNTIFLEFNYAYNIFPSIPLTENIQSLFRWLIISVIFFLNLVAMVIYQLKSLRLSKKIAAYTKELDDKNQQLYTFNEELAETVKVRTAALNLANASKTKFLNQISHETRNSLNQIVGQTTLLLESMQKKAVVNEDVSLVEGIYYSGVSLREILNNVLSLSHIEAGKITVVNAAPFNLMEWLEENMNVYRNFARSKHINLFLKASPSLPRSIVSDKVKLTQMFNNLVSNAIKVTPNFQTVLVEVYCRETQWYIRITDEGSGIEPAKISALFMPFNQIDKNADHYNGSGLGLFLTKTFADMLGGNIYVDGNNGKGATFTISLPLIIHEEEIILKEEPTIVLPRGKKVLLVEDDAINRMIVSRFLEETGLLLATAENGTEGVEMAVQFEPDLIIMDMNMPIMDGREAILILRQMPQFKHTPIVALSANGFKEDEALAIELGVNYYITKPVLKPHLLSTLSKMLNGTPAQTV</sequence>
<dbReference type="InterPro" id="IPR036890">
    <property type="entry name" value="HATPase_C_sf"/>
</dbReference>
<feature type="domain" description="Response regulatory" evidence="9">
    <location>
        <begin position="480"/>
        <end position="596"/>
    </location>
</feature>
<comment type="catalytic activity">
    <reaction evidence="1">
        <text>ATP + protein L-histidine = ADP + protein N-phospho-L-histidine.</text>
        <dbReference type="EC" id="2.7.13.3"/>
    </reaction>
</comment>
<dbReference type="InterPro" id="IPR036097">
    <property type="entry name" value="HisK_dim/P_sf"/>
</dbReference>
<dbReference type="Proteomes" id="UP000249547">
    <property type="component" value="Unassembled WGS sequence"/>
</dbReference>
<dbReference type="PROSITE" id="PS50109">
    <property type="entry name" value="HIS_KIN"/>
    <property type="match status" value="1"/>
</dbReference>
<dbReference type="Pfam" id="PF00072">
    <property type="entry name" value="Response_reg"/>
    <property type="match status" value="1"/>
</dbReference>
<dbReference type="GO" id="GO:0009927">
    <property type="term" value="F:histidine phosphotransfer kinase activity"/>
    <property type="evidence" value="ECO:0007669"/>
    <property type="project" value="TreeGrafter"/>
</dbReference>
<evidence type="ECO:0000259" key="9">
    <source>
        <dbReference type="PROSITE" id="PS50110"/>
    </source>
</evidence>
<dbReference type="InterPro" id="IPR005467">
    <property type="entry name" value="His_kinase_dom"/>
</dbReference>
<evidence type="ECO:0000313" key="11">
    <source>
        <dbReference type="Proteomes" id="UP000249547"/>
    </source>
</evidence>
<feature type="transmembrane region" description="Helical" evidence="7">
    <location>
        <begin position="52"/>
        <end position="71"/>
    </location>
</feature>
<keyword evidence="3 6" id="KW-0597">Phosphoprotein</keyword>
<feature type="transmembrane region" description="Helical" evidence="7">
    <location>
        <begin position="163"/>
        <end position="183"/>
    </location>
</feature>
<dbReference type="InterPro" id="IPR003661">
    <property type="entry name" value="HisK_dim/P_dom"/>
</dbReference>
<evidence type="ECO:0000259" key="8">
    <source>
        <dbReference type="PROSITE" id="PS50109"/>
    </source>
</evidence>
<keyword evidence="7" id="KW-1133">Transmembrane helix</keyword>
<keyword evidence="4" id="KW-0808">Transferase</keyword>
<evidence type="ECO:0000256" key="1">
    <source>
        <dbReference type="ARBA" id="ARBA00000085"/>
    </source>
</evidence>
<dbReference type="SUPFAM" id="SSF55874">
    <property type="entry name" value="ATPase domain of HSP90 chaperone/DNA topoisomerase II/histidine kinase"/>
    <property type="match status" value="1"/>
</dbReference>
<dbReference type="InterPro" id="IPR011006">
    <property type="entry name" value="CheY-like_superfamily"/>
</dbReference>
<dbReference type="PROSITE" id="PS50110">
    <property type="entry name" value="RESPONSE_REGULATORY"/>
    <property type="match status" value="1"/>
</dbReference>
<keyword evidence="7" id="KW-0472">Membrane</keyword>
<accession>A0A327QR74</accession>
<gene>
    <name evidence="10" type="ORF">LX64_01947</name>
</gene>
<dbReference type="SMART" id="SM00448">
    <property type="entry name" value="REC"/>
    <property type="match status" value="1"/>
</dbReference>
<dbReference type="CDD" id="cd17546">
    <property type="entry name" value="REC_hyHK_CKI1_RcsC-like"/>
    <property type="match status" value="1"/>
</dbReference>
<dbReference type="Pfam" id="PF02518">
    <property type="entry name" value="HATPase_c"/>
    <property type="match status" value="1"/>
</dbReference>
<feature type="transmembrane region" description="Helical" evidence="7">
    <location>
        <begin position="27"/>
        <end position="46"/>
    </location>
</feature>
<name>A0A327QR74_9BACT</name>
<dbReference type="EMBL" id="QLLL01000003">
    <property type="protein sequence ID" value="RAJ06820.1"/>
    <property type="molecule type" value="Genomic_DNA"/>
</dbReference>
<reference evidence="10 11" key="1">
    <citation type="submission" date="2018-06" db="EMBL/GenBank/DDBJ databases">
        <title>Genomic Encyclopedia of Archaeal and Bacterial Type Strains, Phase II (KMG-II): from individual species to whole genera.</title>
        <authorList>
            <person name="Goeker M."/>
        </authorList>
    </citation>
    <scope>NUCLEOTIDE SEQUENCE [LARGE SCALE GENOMIC DNA]</scope>
    <source>
        <strain evidence="10 11">DSM 23857</strain>
    </source>
</reference>
<evidence type="ECO:0000256" key="7">
    <source>
        <dbReference type="SAM" id="Phobius"/>
    </source>
</evidence>
<evidence type="ECO:0000256" key="5">
    <source>
        <dbReference type="ARBA" id="ARBA00022777"/>
    </source>
</evidence>
<dbReference type="InterPro" id="IPR004358">
    <property type="entry name" value="Sig_transdc_His_kin-like_C"/>
</dbReference>
<evidence type="ECO:0000256" key="2">
    <source>
        <dbReference type="ARBA" id="ARBA00012438"/>
    </source>
</evidence>
<evidence type="ECO:0000256" key="4">
    <source>
        <dbReference type="ARBA" id="ARBA00022679"/>
    </source>
</evidence>
<protein>
    <recommendedName>
        <fullName evidence="2">histidine kinase</fullName>
        <ecNumber evidence="2">2.7.13.3</ecNumber>
    </recommendedName>
</protein>
<organism evidence="10 11">
    <name type="scientific">Chitinophaga skermanii</name>
    <dbReference type="NCBI Taxonomy" id="331697"/>
    <lineage>
        <taxon>Bacteria</taxon>
        <taxon>Pseudomonadati</taxon>
        <taxon>Bacteroidota</taxon>
        <taxon>Chitinophagia</taxon>
        <taxon>Chitinophagales</taxon>
        <taxon>Chitinophagaceae</taxon>
        <taxon>Chitinophaga</taxon>
    </lineage>
</organism>
<evidence type="ECO:0000313" key="10">
    <source>
        <dbReference type="EMBL" id="RAJ06820.1"/>
    </source>
</evidence>
<dbReference type="Gene3D" id="1.10.287.130">
    <property type="match status" value="1"/>
</dbReference>
<feature type="domain" description="Histidine kinase" evidence="8">
    <location>
        <begin position="239"/>
        <end position="460"/>
    </location>
</feature>
<dbReference type="PANTHER" id="PTHR43047:SF72">
    <property type="entry name" value="OSMOSENSING HISTIDINE PROTEIN KINASE SLN1"/>
    <property type="match status" value="1"/>
</dbReference>
<dbReference type="Gene3D" id="3.30.565.10">
    <property type="entry name" value="Histidine kinase-like ATPase, C-terminal domain"/>
    <property type="match status" value="1"/>
</dbReference>
<dbReference type="AlphaFoldDB" id="A0A327QR74"/>
<dbReference type="RefSeq" id="WP_111597404.1">
    <property type="nucleotide sequence ID" value="NZ_QLLL01000003.1"/>
</dbReference>
<dbReference type="SUPFAM" id="SSF52172">
    <property type="entry name" value="CheY-like"/>
    <property type="match status" value="1"/>
</dbReference>
<dbReference type="SUPFAM" id="SSF47384">
    <property type="entry name" value="Homodimeric domain of signal transducing histidine kinase"/>
    <property type="match status" value="1"/>
</dbReference>
<evidence type="ECO:0000256" key="6">
    <source>
        <dbReference type="PROSITE-ProRule" id="PRU00169"/>
    </source>
</evidence>
<keyword evidence="7" id="KW-0812">Transmembrane</keyword>
<dbReference type="GO" id="GO:0000155">
    <property type="term" value="F:phosphorelay sensor kinase activity"/>
    <property type="evidence" value="ECO:0007669"/>
    <property type="project" value="InterPro"/>
</dbReference>
<dbReference type="OrthoDB" id="636661at2"/>
<dbReference type="EC" id="2.7.13.3" evidence="2"/>
<dbReference type="PRINTS" id="PR00344">
    <property type="entry name" value="BCTRLSENSOR"/>
</dbReference>
<feature type="transmembrane region" description="Helical" evidence="7">
    <location>
        <begin position="127"/>
        <end position="151"/>
    </location>
</feature>
<feature type="modified residue" description="4-aspartylphosphate" evidence="6">
    <location>
        <position position="529"/>
    </location>
</feature>
<dbReference type="Gene3D" id="3.40.50.2300">
    <property type="match status" value="1"/>
</dbReference>